<name>A0A0A7FYL6_9CLOT</name>
<dbReference type="EMBL" id="CP006905">
    <property type="protein sequence ID" value="AIY83916.1"/>
    <property type="molecule type" value="Genomic_DNA"/>
</dbReference>
<keyword evidence="1" id="KW-0812">Transmembrane</keyword>
<dbReference type="KEGG" id="cbv:U729_394"/>
<keyword evidence="1" id="KW-1133">Transmembrane helix</keyword>
<evidence type="ECO:0008006" key="4">
    <source>
        <dbReference type="Google" id="ProtNLM"/>
    </source>
</evidence>
<feature type="transmembrane region" description="Helical" evidence="1">
    <location>
        <begin position="6"/>
        <end position="28"/>
    </location>
</feature>
<protein>
    <recommendedName>
        <fullName evidence="4">DUF5673 domain-containing protein</fullName>
    </recommendedName>
</protein>
<sequence length="162" mass="18482">MKYFSLTLNIVIVLTLLFVIGKAIYIEHTCRKNSNKTERFTIFSGITLVNIGLLILAFAFINANDINLFSMKYIFILLILIMIVFQAFASSRLVLFNKGLLCMGQYLDSKNIVRVLVREGKFSTAVVIEGKKDSFNFKISKKQLEKLSKTLKENRINIKICG</sequence>
<keyword evidence="3" id="KW-1185">Reference proteome</keyword>
<dbReference type="AlphaFoldDB" id="A0A0A7FYL6"/>
<dbReference type="Proteomes" id="UP000030635">
    <property type="component" value="Chromosome"/>
</dbReference>
<organism evidence="2 3">
    <name type="scientific">Clostridium baratii str. Sullivan</name>
    <dbReference type="NCBI Taxonomy" id="1415775"/>
    <lineage>
        <taxon>Bacteria</taxon>
        <taxon>Bacillati</taxon>
        <taxon>Bacillota</taxon>
        <taxon>Clostridia</taxon>
        <taxon>Eubacteriales</taxon>
        <taxon>Clostridiaceae</taxon>
        <taxon>Clostridium</taxon>
    </lineage>
</organism>
<accession>A0A0A7FYL6</accession>
<dbReference type="eggNOG" id="ENOG503277B">
    <property type="taxonomic scope" value="Bacteria"/>
</dbReference>
<proteinExistence type="predicted"/>
<dbReference type="HOGENOM" id="CLU_1632466_0_0_9"/>
<feature type="transmembrane region" description="Helical" evidence="1">
    <location>
        <begin position="40"/>
        <end position="61"/>
    </location>
</feature>
<evidence type="ECO:0000313" key="3">
    <source>
        <dbReference type="Proteomes" id="UP000030635"/>
    </source>
</evidence>
<keyword evidence="1" id="KW-0472">Membrane</keyword>
<dbReference type="STRING" id="1561.NPD11_2610"/>
<reference evidence="2 3" key="1">
    <citation type="journal article" date="2015" name="Infect. Genet. Evol.">
        <title>Genomic sequences of six botulinum neurotoxin-producing strains representing three clostridial species illustrate the mobility and diversity of botulinum neurotoxin genes.</title>
        <authorList>
            <person name="Smith T.J."/>
            <person name="Hill K.K."/>
            <person name="Xie G."/>
            <person name="Foley B.T."/>
            <person name="Williamson C.H."/>
            <person name="Foster J.T."/>
            <person name="Johnson S.L."/>
            <person name="Chertkov O."/>
            <person name="Teshima H."/>
            <person name="Gibbons H.S."/>
            <person name="Johnsky L.A."/>
            <person name="Karavis M.A."/>
            <person name="Smith L.A."/>
        </authorList>
    </citation>
    <scope>NUCLEOTIDE SEQUENCE [LARGE SCALE GENOMIC DNA]</scope>
    <source>
        <strain evidence="2">Sullivan</strain>
    </source>
</reference>
<evidence type="ECO:0000256" key="1">
    <source>
        <dbReference type="SAM" id="Phobius"/>
    </source>
</evidence>
<feature type="transmembrane region" description="Helical" evidence="1">
    <location>
        <begin position="73"/>
        <end position="95"/>
    </location>
</feature>
<dbReference type="OrthoDB" id="9971453at2"/>
<evidence type="ECO:0000313" key="2">
    <source>
        <dbReference type="EMBL" id="AIY83916.1"/>
    </source>
</evidence>
<dbReference type="RefSeq" id="WP_039311241.1">
    <property type="nucleotide sequence ID" value="NZ_CP006905.1"/>
</dbReference>
<gene>
    <name evidence="2" type="ORF">U729_394</name>
</gene>